<dbReference type="AlphaFoldDB" id="A0A1E3AJ24"/>
<evidence type="ECO:0000259" key="3">
    <source>
        <dbReference type="Pfam" id="PF05592"/>
    </source>
</evidence>
<evidence type="ECO:0000313" key="6">
    <source>
        <dbReference type="EMBL" id="ODM08619.1"/>
    </source>
</evidence>
<dbReference type="InterPro" id="IPR008902">
    <property type="entry name" value="Rhamnosid_concanavalin"/>
</dbReference>
<dbReference type="InterPro" id="IPR035396">
    <property type="entry name" value="Bac_rhamnosid6H"/>
</dbReference>
<dbReference type="Proteomes" id="UP000094067">
    <property type="component" value="Unassembled WGS sequence"/>
</dbReference>
<organism evidence="6 7">
    <name type="scientific">Eisenbergiella tayi</name>
    <dbReference type="NCBI Taxonomy" id="1432052"/>
    <lineage>
        <taxon>Bacteria</taxon>
        <taxon>Bacillati</taxon>
        <taxon>Bacillota</taxon>
        <taxon>Clostridia</taxon>
        <taxon>Lachnospirales</taxon>
        <taxon>Lachnospiraceae</taxon>
        <taxon>Eisenbergiella</taxon>
    </lineage>
</organism>
<dbReference type="EMBL" id="MCGH01000001">
    <property type="protein sequence ID" value="ODM08619.1"/>
    <property type="molecule type" value="Genomic_DNA"/>
</dbReference>
<dbReference type="GO" id="GO:0005975">
    <property type="term" value="P:carbohydrate metabolic process"/>
    <property type="evidence" value="ECO:0007669"/>
    <property type="project" value="InterPro"/>
</dbReference>
<dbReference type="EC" id="3.2.1.40" evidence="2"/>
<dbReference type="RefSeq" id="WP_069150964.1">
    <property type="nucleotide sequence ID" value="NZ_MCGH01000001.1"/>
</dbReference>
<evidence type="ECO:0000313" key="7">
    <source>
        <dbReference type="Proteomes" id="UP000094067"/>
    </source>
</evidence>
<name>A0A1E3AJ24_9FIRM</name>
<comment type="catalytic activity">
    <reaction evidence="1">
        <text>Hydrolysis of terminal non-reducing alpha-L-rhamnose residues in alpha-L-rhamnosides.</text>
        <dbReference type="EC" id="3.2.1.40"/>
    </reaction>
</comment>
<evidence type="ECO:0000259" key="4">
    <source>
        <dbReference type="Pfam" id="PF08531"/>
    </source>
</evidence>
<evidence type="ECO:0000256" key="2">
    <source>
        <dbReference type="ARBA" id="ARBA00012652"/>
    </source>
</evidence>
<feature type="domain" description="Alpha-L-rhamnosidase six-hairpin glycosidase" evidence="5">
    <location>
        <begin position="323"/>
        <end position="647"/>
    </location>
</feature>
<feature type="domain" description="Alpha-L-rhamnosidase concanavalin-like" evidence="3">
    <location>
        <begin position="226"/>
        <end position="314"/>
    </location>
</feature>
<proteinExistence type="predicted"/>
<protein>
    <recommendedName>
        <fullName evidence="2">alpha-L-rhamnosidase</fullName>
        <ecNumber evidence="2">3.2.1.40</ecNumber>
    </recommendedName>
</protein>
<dbReference type="InterPro" id="IPR008928">
    <property type="entry name" value="6-hairpin_glycosidase_sf"/>
</dbReference>
<dbReference type="PANTHER" id="PTHR33307:SF6">
    <property type="entry name" value="ALPHA-RHAMNOSIDASE (EUROFUNG)-RELATED"/>
    <property type="match status" value="1"/>
</dbReference>
<dbReference type="Pfam" id="PF05592">
    <property type="entry name" value="Bac_rhamnosid"/>
    <property type="match status" value="1"/>
</dbReference>
<dbReference type="GO" id="GO:0030596">
    <property type="term" value="F:alpha-L-rhamnosidase activity"/>
    <property type="evidence" value="ECO:0007669"/>
    <property type="project" value="UniProtKB-EC"/>
</dbReference>
<dbReference type="InterPro" id="IPR013737">
    <property type="entry name" value="Bac_rhamnosid_N"/>
</dbReference>
<feature type="domain" description="Bacterial alpha-L-rhamnosidase N-terminal" evidence="4">
    <location>
        <begin position="30"/>
        <end position="209"/>
    </location>
</feature>
<dbReference type="Pfam" id="PF08531">
    <property type="entry name" value="Bac_rhamnosid_N"/>
    <property type="match status" value="1"/>
</dbReference>
<gene>
    <name evidence="6" type="ORF">BEI61_00248</name>
</gene>
<reference evidence="6 7" key="1">
    <citation type="submission" date="2016-07" db="EMBL/GenBank/DDBJ databases">
        <title>Characterization of isolates of Eisenbergiella tayi derived from blood cultures, using whole genome sequencing.</title>
        <authorList>
            <person name="Burdz T."/>
            <person name="Wiebe D."/>
            <person name="Huynh C."/>
            <person name="Bernard K."/>
        </authorList>
    </citation>
    <scope>NUCLEOTIDE SEQUENCE [LARGE SCALE GENOMIC DNA]</scope>
    <source>
        <strain evidence="6 7">NML 110608</strain>
    </source>
</reference>
<dbReference type="PANTHER" id="PTHR33307">
    <property type="entry name" value="ALPHA-RHAMNOSIDASE (EUROFUNG)"/>
    <property type="match status" value="1"/>
</dbReference>
<sequence length="703" mass="79248">MKNEHWIQGDNLCEAPLFRRSFFLEELPGEAKIEICGLGYFLLYVNGERVGDQEFIPAVTNYSSVLGCDTTYPVWEERTGYRCLFVTFDLLPYLKKGENVVGVQLGNGWYHQTKRVDEGKFIFGFPKLRYELTMLQENGEEIFLESDPETLWKPGEVTENNLFCGETLDLRLVQEDWYREGADLSEWKPARPAHAPEAVLTEQSCPGDRVLRSMEPVLLEKNGVRKLYDCGENIAGWVSIRCMGKEGEKIRVRYSEELDGSGHGLDFLSAGGDRQIQEDCYICNGSSMTVHPKFCWHGFRYFEVEGPGEAVSASVVCSDVSVLSSFRCSDPVLNWLYDAYIRTQINNFHNGIPSDCPHRERLGYTGDGQLTSETAMLLLDSGKLYEKWYQDILDSQGADTGHIPHTAPFLGGGGGPGGWGCAVYVIPMNYYRVYGDSSLLEKGYPAIVRWLEYMNTRCENGLVVREEEGGWCLGEWCAPESEPEMIPAAFVNTYYYIQGLQETKEAARILHQKEPEWLEERLRQARDAVVNTYFDRQTEDFCGGIGAANAFALNLGLGTARTKENLITKYKELGRLDTGIFGTPVLVERLFREGEADLAFTMLANRSRISFAEMMKNGATTLWEKWEGSDSHDHPMFGSVVKLLFTEILGIRQKEGSCGYTDLFVDPADIKALTWAEGFLRTSAGTVSVSWKRDAEGCIIVNK</sequence>
<dbReference type="Gene3D" id="1.50.10.10">
    <property type="match status" value="1"/>
</dbReference>
<evidence type="ECO:0000259" key="5">
    <source>
        <dbReference type="Pfam" id="PF17389"/>
    </source>
</evidence>
<comment type="caution">
    <text evidence="6">The sequence shown here is derived from an EMBL/GenBank/DDBJ whole genome shotgun (WGS) entry which is preliminary data.</text>
</comment>
<accession>A0A1E3AJ24</accession>
<dbReference type="InterPro" id="IPR016007">
    <property type="entry name" value="Alpha_rhamnosid"/>
</dbReference>
<evidence type="ECO:0000256" key="1">
    <source>
        <dbReference type="ARBA" id="ARBA00001445"/>
    </source>
</evidence>
<dbReference type="Pfam" id="PF17389">
    <property type="entry name" value="Bac_rhamnosid6H"/>
    <property type="match status" value="1"/>
</dbReference>
<dbReference type="SUPFAM" id="SSF48208">
    <property type="entry name" value="Six-hairpin glycosidases"/>
    <property type="match status" value="1"/>
</dbReference>
<dbReference type="PATRIC" id="fig|1432052.4.peg.273"/>
<dbReference type="InterPro" id="IPR012341">
    <property type="entry name" value="6hp_glycosidase-like_sf"/>
</dbReference>
<dbReference type="Gene3D" id="2.60.120.260">
    <property type="entry name" value="Galactose-binding domain-like"/>
    <property type="match status" value="2"/>
</dbReference>